<organism evidence="1 2">
    <name type="scientific">[Eubacterium] siraeum</name>
    <dbReference type="NCBI Taxonomy" id="39492"/>
    <lineage>
        <taxon>Bacteria</taxon>
        <taxon>Bacillati</taxon>
        <taxon>Bacillota</taxon>
        <taxon>Clostridia</taxon>
        <taxon>Eubacteriales</taxon>
        <taxon>Oscillospiraceae</taxon>
        <taxon>Oscillospiraceae incertae sedis</taxon>
    </lineage>
</organism>
<gene>
    <name evidence="1" type="ORF">PNE09_06115</name>
</gene>
<dbReference type="Proteomes" id="UP001210809">
    <property type="component" value="Unassembled WGS sequence"/>
</dbReference>
<accession>A0AAW6CZ67</accession>
<dbReference type="AlphaFoldDB" id="A0AAW6CZ67"/>
<evidence type="ECO:0000313" key="2">
    <source>
        <dbReference type="Proteomes" id="UP001210809"/>
    </source>
</evidence>
<proteinExistence type="predicted"/>
<comment type="caution">
    <text evidence="1">The sequence shown here is derived from an EMBL/GenBank/DDBJ whole genome shotgun (WGS) entry which is preliminary data.</text>
</comment>
<reference evidence="1" key="1">
    <citation type="submission" date="2023-01" db="EMBL/GenBank/DDBJ databases">
        <title>Human gut microbiome strain richness.</title>
        <authorList>
            <person name="Chen-Liaw A."/>
        </authorList>
    </citation>
    <scope>NUCLEOTIDE SEQUENCE</scope>
    <source>
        <strain evidence="1">1001283st1_G1_1001283B150217_161031</strain>
    </source>
</reference>
<evidence type="ECO:0000313" key="1">
    <source>
        <dbReference type="EMBL" id="MDB8003639.1"/>
    </source>
</evidence>
<dbReference type="InterPro" id="IPR009229">
    <property type="entry name" value="AgrD"/>
</dbReference>
<dbReference type="EMBL" id="JAQLXW010000006">
    <property type="protein sequence ID" value="MDB8003639.1"/>
    <property type="molecule type" value="Genomic_DNA"/>
</dbReference>
<protein>
    <submittedName>
        <fullName evidence="1">Cyclic lactone autoinducer peptide</fullName>
    </submittedName>
</protein>
<sequence length="52" mass="5686">MKNQKAITKAIGIKKAIAAATKMATAVNFNSACMFVAYQPKLPKDAKKLRNF</sequence>
<name>A0AAW6CZ67_9FIRM</name>
<dbReference type="NCBIfam" id="TIGR04223">
    <property type="entry name" value="quorum_AgrD"/>
    <property type="match status" value="1"/>
</dbReference>